<protein>
    <submittedName>
        <fullName evidence="2">Uncharacterized protein</fullName>
    </submittedName>
</protein>
<proteinExistence type="predicted"/>
<reference evidence="2 3" key="1">
    <citation type="submission" date="2020-02" db="EMBL/GenBank/DDBJ databases">
        <title>Draft genome sequence of Haematococcus lacustris strain NIES-144.</title>
        <authorList>
            <person name="Morimoto D."/>
            <person name="Nakagawa S."/>
            <person name="Yoshida T."/>
            <person name="Sawayama S."/>
        </authorList>
    </citation>
    <scope>NUCLEOTIDE SEQUENCE [LARGE SCALE GENOMIC DNA]</scope>
    <source>
        <strain evidence="2 3">NIES-144</strain>
    </source>
</reference>
<dbReference type="AlphaFoldDB" id="A0A699YBR0"/>
<organism evidence="2 3">
    <name type="scientific">Haematococcus lacustris</name>
    <name type="common">Green alga</name>
    <name type="synonym">Haematococcus pluvialis</name>
    <dbReference type="NCBI Taxonomy" id="44745"/>
    <lineage>
        <taxon>Eukaryota</taxon>
        <taxon>Viridiplantae</taxon>
        <taxon>Chlorophyta</taxon>
        <taxon>core chlorophytes</taxon>
        <taxon>Chlorophyceae</taxon>
        <taxon>CS clade</taxon>
        <taxon>Chlamydomonadales</taxon>
        <taxon>Haematococcaceae</taxon>
        <taxon>Haematococcus</taxon>
    </lineage>
</organism>
<evidence type="ECO:0000256" key="1">
    <source>
        <dbReference type="SAM" id="MobiDB-lite"/>
    </source>
</evidence>
<comment type="caution">
    <text evidence="2">The sequence shown here is derived from an EMBL/GenBank/DDBJ whole genome shotgun (WGS) entry which is preliminary data.</text>
</comment>
<name>A0A699YBR0_HAELA</name>
<dbReference type="Proteomes" id="UP000485058">
    <property type="component" value="Unassembled WGS sequence"/>
</dbReference>
<keyword evidence="3" id="KW-1185">Reference proteome</keyword>
<evidence type="ECO:0000313" key="2">
    <source>
        <dbReference type="EMBL" id="GFH07617.1"/>
    </source>
</evidence>
<gene>
    <name evidence="2" type="ORF">HaLaN_02445</name>
</gene>
<evidence type="ECO:0000313" key="3">
    <source>
        <dbReference type="Proteomes" id="UP000485058"/>
    </source>
</evidence>
<sequence>MDISTILYPYPPVEPLHFSTAVRDRAHQAPDPGPLRHAAHRVQPPERRHRSMLTCKTLPCPNQVLSQAMSSQNGRAQSRLVCERCHSTAM</sequence>
<accession>A0A699YBR0</accession>
<dbReference type="EMBL" id="BLLF01000106">
    <property type="protein sequence ID" value="GFH07617.1"/>
    <property type="molecule type" value="Genomic_DNA"/>
</dbReference>
<feature type="region of interest" description="Disordered" evidence="1">
    <location>
        <begin position="24"/>
        <end position="50"/>
    </location>
</feature>